<dbReference type="Gene3D" id="2.40.50.140">
    <property type="entry name" value="Nucleic acid-binding proteins"/>
    <property type="match status" value="1"/>
</dbReference>
<dbReference type="Proteomes" id="UP000248349">
    <property type="component" value="Unassembled WGS sequence"/>
</dbReference>
<accession>A0A318Z5N2</accession>
<evidence type="ECO:0000313" key="3">
    <source>
        <dbReference type="EMBL" id="PYH41734.1"/>
    </source>
</evidence>
<proteinExistence type="predicted"/>
<dbReference type="SUPFAM" id="SSF50249">
    <property type="entry name" value="Nucleic acid-binding proteins"/>
    <property type="match status" value="1"/>
</dbReference>
<dbReference type="AlphaFoldDB" id="A0A318Z5N2"/>
<dbReference type="STRING" id="1450539.A0A318Z5N2"/>
<reference evidence="3 4" key="1">
    <citation type="submission" date="2016-12" db="EMBL/GenBank/DDBJ databases">
        <title>The genomes of Aspergillus section Nigri reveals drivers in fungal speciation.</title>
        <authorList>
            <consortium name="DOE Joint Genome Institute"/>
            <person name="Vesth T.C."/>
            <person name="Nybo J."/>
            <person name="Theobald S."/>
            <person name="Brandl J."/>
            <person name="Frisvad J.C."/>
            <person name="Nielsen K.F."/>
            <person name="Lyhne E.K."/>
            <person name="Kogle M.E."/>
            <person name="Kuo A."/>
            <person name="Riley R."/>
            <person name="Clum A."/>
            <person name="Nolan M."/>
            <person name="Lipzen A."/>
            <person name="Salamov A."/>
            <person name="Henrissat B."/>
            <person name="Wiebenga A."/>
            <person name="De Vries R.P."/>
            <person name="Grigoriev I.V."/>
            <person name="Mortensen U.H."/>
            <person name="Andersen M.R."/>
            <person name="Baker S.E."/>
        </authorList>
    </citation>
    <scope>NUCLEOTIDE SEQUENCE [LARGE SCALE GENOMIC DNA]</scope>
    <source>
        <strain evidence="3 4">JOP 1030-1</strain>
    </source>
</reference>
<keyword evidence="1 2" id="KW-0238">DNA-binding</keyword>
<dbReference type="PROSITE" id="PS50935">
    <property type="entry name" value="SSB"/>
    <property type="match status" value="1"/>
</dbReference>
<dbReference type="InterPro" id="IPR012340">
    <property type="entry name" value="NA-bd_OB-fold"/>
</dbReference>
<dbReference type="GO" id="GO:0003697">
    <property type="term" value="F:single-stranded DNA binding"/>
    <property type="evidence" value="ECO:0007669"/>
    <property type="project" value="InterPro"/>
</dbReference>
<sequence length="175" mass="19145">MSAFLSSLRPALRATSGAAQAARSFSSSSSRSAAKMMITGRLTAEPELHVTASGQEIVKYSVASHTYKADKPASFFNIGAFPEGNQKDFILSLPKGTLVFVEGDAYMRQHEDSNGNKRQTLNILQRERPAQNLVQSQYSDSSLHETLTIYTEPGTLEVLRRPYIPAENSESDGTN</sequence>
<name>A0A318Z5N2_9EURO</name>
<evidence type="ECO:0000256" key="2">
    <source>
        <dbReference type="PROSITE-ProRule" id="PRU00252"/>
    </source>
</evidence>
<dbReference type="RefSeq" id="XP_025427716.1">
    <property type="nucleotide sequence ID" value="XM_025572185.1"/>
</dbReference>
<dbReference type="InterPro" id="IPR000424">
    <property type="entry name" value="Primosome_PriB/ssb"/>
</dbReference>
<evidence type="ECO:0000313" key="4">
    <source>
        <dbReference type="Proteomes" id="UP000248349"/>
    </source>
</evidence>
<organism evidence="3 4">
    <name type="scientific">Aspergillus saccharolyticus JOP 1030-1</name>
    <dbReference type="NCBI Taxonomy" id="1450539"/>
    <lineage>
        <taxon>Eukaryota</taxon>
        <taxon>Fungi</taxon>
        <taxon>Dikarya</taxon>
        <taxon>Ascomycota</taxon>
        <taxon>Pezizomycotina</taxon>
        <taxon>Eurotiomycetes</taxon>
        <taxon>Eurotiomycetidae</taxon>
        <taxon>Eurotiales</taxon>
        <taxon>Aspergillaceae</taxon>
        <taxon>Aspergillus</taxon>
        <taxon>Aspergillus subgen. Circumdati</taxon>
    </lineage>
</organism>
<dbReference type="CDD" id="cd04496">
    <property type="entry name" value="SSB_OBF"/>
    <property type="match status" value="1"/>
</dbReference>
<dbReference type="Pfam" id="PF00436">
    <property type="entry name" value="SSB"/>
    <property type="match status" value="1"/>
</dbReference>
<protein>
    <submittedName>
        <fullName evidence="3">Nucleic acid-binding protein</fullName>
    </submittedName>
</protein>
<dbReference type="GeneID" id="37073413"/>
<evidence type="ECO:0000256" key="1">
    <source>
        <dbReference type="ARBA" id="ARBA00023125"/>
    </source>
</evidence>
<dbReference type="OrthoDB" id="1078367at2759"/>
<keyword evidence="4" id="KW-1185">Reference proteome</keyword>
<dbReference type="EMBL" id="KZ821260">
    <property type="protein sequence ID" value="PYH41734.1"/>
    <property type="molecule type" value="Genomic_DNA"/>
</dbReference>
<gene>
    <name evidence="3" type="ORF">BP01DRAFT_305000</name>
</gene>